<dbReference type="InterPro" id="IPR001182">
    <property type="entry name" value="FtsW/RodA"/>
</dbReference>
<name>A0A1M5XND4_9BACI</name>
<proteinExistence type="predicted"/>
<evidence type="ECO:0000313" key="8">
    <source>
        <dbReference type="Proteomes" id="UP000184079"/>
    </source>
</evidence>
<organism evidence="7 8">
    <name type="scientific">Virgibacillus chiguensis</name>
    <dbReference type="NCBI Taxonomy" id="411959"/>
    <lineage>
        <taxon>Bacteria</taxon>
        <taxon>Bacillati</taxon>
        <taxon>Bacillota</taxon>
        <taxon>Bacilli</taxon>
        <taxon>Bacillales</taxon>
        <taxon>Bacillaceae</taxon>
        <taxon>Virgibacillus</taxon>
    </lineage>
</organism>
<dbReference type="Proteomes" id="UP000184079">
    <property type="component" value="Unassembled WGS sequence"/>
</dbReference>
<keyword evidence="4 6" id="KW-1133">Transmembrane helix</keyword>
<dbReference type="GO" id="GO:0015648">
    <property type="term" value="F:lipid-linked peptidoglycan transporter activity"/>
    <property type="evidence" value="ECO:0007669"/>
    <property type="project" value="TreeGrafter"/>
</dbReference>
<feature type="transmembrane region" description="Helical" evidence="6">
    <location>
        <begin position="108"/>
        <end position="125"/>
    </location>
</feature>
<dbReference type="GO" id="GO:0032153">
    <property type="term" value="C:cell division site"/>
    <property type="evidence" value="ECO:0007669"/>
    <property type="project" value="TreeGrafter"/>
</dbReference>
<gene>
    <name evidence="7" type="ORF">SAMN05421807_13110</name>
</gene>
<dbReference type="PROSITE" id="PS00428">
    <property type="entry name" value="FTSW_RODA_SPOVE"/>
    <property type="match status" value="1"/>
</dbReference>
<dbReference type="InterPro" id="IPR018365">
    <property type="entry name" value="Cell_cycle_FtsW-rel_CS"/>
</dbReference>
<dbReference type="PANTHER" id="PTHR30474">
    <property type="entry name" value="CELL CYCLE PROTEIN"/>
    <property type="match status" value="1"/>
</dbReference>
<sequence>MSKKQSYYIQTDLISIFILLVCVSLLSIYNAQQLEQYSANFMLQQSVWFTVGIGIVAAIQYLDMEQIYKVSIYIYAFGVFVLFVLLISPESIAPHTNGAKSWFNFKVVTIQPSEFTKITTIIYMATVIQKHKEKFLKPTLKSDFKLLIKILTVVALPVALIMMQSDFGTSMVYLFIAGVIIILSGIHWKILTTLIVSITSVIGAALAFIVKFPDLAKQLVGEGQKYQIDRILTWFDPSQQASDANWHFNQAFMALGSGQLFGKGMGSQEVSFPEAQTDFIFSIIGESFGFVGGALVIFLYFIFLYKLVMIGLSIYSHSPFSAYICFGFMSLLLIHVFQNIGMALGIMPVTGIPLLFISYGGSSVMASMLGFGVIYRIAVENSIQNDYLFK</sequence>
<feature type="transmembrane region" description="Helical" evidence="6">
    <location>
        <begin position="170"/>
        <end position="186"/>
    </location>
</feature>
<dbReference type="GO" id="GO:0051301">
    <property type="term" value="P:cell division"/>
    <property type="evidence" value="ECO:0007669"/>
    <property type="project" value="InterPro"/>
</dbReference>
<feature type="transmembrane region" description="Helical" evidence="6">
    <location>
        <begin position="193"/>
        <end position="210"/>
    </location>
</feature>
<dbReference type="GO" id="GO:0005886">
    <property type="term" value="C:plasma membrane"/>
    <property type="evidence" value="ECO:0007669"/>
    <property type="project" value="TreeGrafter"/>
</dbReference>
<evidence type="ECO:0000256" key="3">
    <source>
        <dbReference type="ARBA" id="ARBA00022960"/>
    </source>
</evidence>
<reference evidence="8" key="1">
    <citation type="submission" date="2016-11" db="EMBL/GenBank/DDBJ databases">
        <authorList>
            <person name="Varghese N."/>
            <person name="Submissions S."/>
        </authorList>
    </citation>
    <scope>NUCLEOTIDE SEQUENCE [LARGE SCALE GENOMIC DNA]</scope>
    <source>
        <strain evidence="8">CGMCC 1.6496</strain>
    </source>
</reference>
<evidence type="ECO:0000256" key="4">
    <source>
        <dbReference type="ARBA" id="ARBA00022989"/>
    </source>
</evidence>
<keyword evidence="5 6" id="KW-0472">Membrane</keyword>
<feature type="transmembrane region" description="Helical" evidence="6">
    <location>
        <begin position="70"/>
        <end position="88"/>
    </location>
</feature>
<dbReference type="RefSeq" id="WP_073013407.1">
    <property type="nucleotide sequence ID" value="NZ_FQXD01000031.1"/>
</dbReference>
<keyword evidence="8" id="KW-1185">Reference proteome</keyword>
<feature type="transmembrane region" description="Helical" evidence="6">
    <location>
        <begin position="41"/>
        <end position="63"/>
    </location>
</feature>
<feature type="transmembrane region" description="Helical" evidence="6">
    <location>
        <begin position="7"/>
        <end position="29"/>
    </location>
</feature>
<dbReference type="EMBL" id="FQXD01000031">
    <property type="protein sequence ID" value="SHI01311.1"/>
    <property type="molecule type" value="Genomic_DNA"/>
</dbReference>
<protein>
    <submittedName>
        <fullName evidence="7">Rod shape determining protein RodA</fullName>
    </submittedName>
</protein>
<keyword evidence="3" id="KW-0133">Cell shape</keyword>
<evidence type="ECO:0000256" key="5">
    <source>
        <dbReference type="ARBA" id="ARBA00023136"/>
    </source>
</evidence>
<feature type="transmembrane region" description="Helical" evidence="6">
    <location>
        <begin position="352"/>
        <end position="375"/>
    </location>
</feature>
<dbReference type="PANTHER" id="PTHR30474:SF1">
    <property type="entry name" value="PEPTIDOGLYCAN GLYCOSYLTRANSFERASE MRDB"/>
    <property type="match status" value="1"/>
</dbReference>
<comment type="subcellular location">
    <subcellularLocation>
        <location evidence="1">Membrane</location>
        <topology evidence="1">Multi-pass membrane protein</topology>
    </subcellularLocation>
</comment>
<keyword evidence="2 6" id="KW-0812">Transmembrane</keyword>
<dbReference type="OrthoDB" id="9768187at2"/>
<evidence type="ECO:0000256" key="1">
    <source>
        <dbReference type="ARBA" id="ARBA00004141"/>
    </source>
</evidence>
<dbReference type="AlphaFoldDB" id="A0A1M5XND4"/>
<evidence type="ECO:0000313" key="7">
    <source>
        <dbReference type="EMBL" id="SHI01311.1"/>
    </source>
</evidence>
<evidence type="ECO:0000256" key="2">
    <source>
        <dbReference type="ARBA" id="ARBA00022692"/>
    </source>
</evidence>
<feature type="transmembrane region" description="Helical" evidence="6">
    <location>
        <begin position="146"/>
        <end position="164"/>
    </location>
</feature>
<dbReference type="GO" id="GO:0008360">
    <property type="term" value="P:regulation of cell shape"/>
    <property type="evidence" value="ECO:0007669"/>
    <property type="project" value="UniProtKB-KW"/>
</dbReference>
<feature type="transmembrane region" description="Helical" evidence="6">
    <location>
        <begin position="320"/>
        <end position="340"/>
    </location>
</feature>
<evidence type="ECO:0000256" key="6">
    <source>
        <dbReference type="SAM" id="Phobius"/>
    </source>
</evidence>
<accession>A0A1M5XND4</accession>
<feature type="transmembrane region" description="Helical" evidence="6">
    <location>
        <begin position="279"/>
        <end position="308"/>
    </location>
</feature>
<dbReference type="Pfam" id="PF01098">
    <property type="entry name" value="FTSW_RODA_SPOVE"/>
    <property type="match status" value="1"/>
</dbReference>